<organism evidence="2 3">
    <name type="scientific">Ensete ventricosum</name>
    <name type="common">Abyssinian banana</name>
    <name type="synonym">Musa ensete</name>
    <dbReference type="NCBI Taxonomy" id="4639"/>
    <lineage>
        <taxon>Eukaryota</taxon>
        <taxon>Viridiplantae</taxon>
        <taxon>Streptophyta</taxon>
        <taxon>Embryophyta</taxon>
        <taxon>Tracheophyta</taxon>
        <taxon>Spermatophyta</taxon>
        <taxon>Magnoliopsida</taxon>
        <taxon>Liliopsida</taxon>
        <taxon>Zingiberales</taxon>
        <taxon>Musaceae</taxon>
        <taxon>Ensete</taxon>
    </lineage>
</organism>
<evidence type="ECO:0000313" key="2">
    <source>
        <dbReference type="EMBL" id="KAJ8478950.1"/>
    </source>
</evidence>
<dbReference type="EMBL" id="JAQQAF010000006">
    <property type="protein sequence ID" value="KAJ8478950.1"/>
    <property type="molecule type" value="Genomic_DNA"/>
</dbReference>
<accession>A0AAV8QLS2</accession>
<proteinExistence type="predicted"/>
<reference evidence="2 3" key="1">
    <citation type="submission" date="2022-12" db="EMBL/GenBank/DDBJ databases">
        <title>Chromosome-scale assembly of the Ensete ventricosum genome.</title>
        <authorList>
            <person name="Dussert Y."/>
            <person name="Stocks J."/>
            <person name="Wendawek A."/>
            <person name="Woldeyes F."/>
            <person name="Nichols R.A."/>
            <person name="Borrell J.S."/>
        </authorList>
    </citation>
    <scope>NUCLEOTIDE SEQUENCE [LARGE SCALE GENOMIC DNA]</scope>
    <source>
        <strain evidence="3">cv. Maze</strain>
        <tissue evidence="2">Seeds</tissue>
    </source>
</reference>
<dbReference type="Proteomes" id="UP001222027">
    <property type="component" value="Unassembled WGS sequence"/>
</dbReference>
<comment type="caution">
    <text evidence="2">The sequence shown here is derived from an EMBL/GenBank/DDBJ whole genome shotgun (WGS) entry which is preliminary data.</text>
</comment>
<protein>
    <submittedName>
        <fullName evidence="2">Uncharacterized protein</fullName>
    </submittedName>
</protein>
<evidence type="ECO:0000313" key="3">
    <source>
        <dbReference type="Proteomes" id="UP001222027"/>
    </source>
</evidence>
<evidence type="ECO:0000256" key="1">
    <source>
        <dbReference type="SAM" id="MobiDB-lite"/>
    </source>
</evidence>
<dbReference type="AlphaFoldDB" id="A0AAV8QLS2"/>
<gene>
    <name evidence="2" type="ORF">OPV22_022677</name>
</gene>
<sequence>MGPRTGGPPLFSINAGRWSGEKRIGNDAVKRPAALFALDLNRDSASLVSWASVVFFASLSIEISSPRFLSYSDPFYGGERCAPVKTEEKRSWADEEKEAAAPPSQAADEASPRS</sequence>
<keyword evidence="3" id="KW-1185">Reference proteome</keyword>
<name>A0AAV8QLS2_ENSVE</name>
<feature type="compositionally biased region" description="Low complexity" evidence="1">
    <location>
        <begin position="100"/>
        <end position="114"/>
    </location>
</feature>
<feature type="region of interest" description="Disordered" evidence="1">
    <location>
        <begin position="86"/>
        <end position="114"/>
    </location>
</feature>